<protein>
    <submittedName>
        <fullName evidence="4">Spore germination protein</fullName>
    </submittedName>
</protein>
<dbReference type="PANTHER" id="PTHR22550:SF5">
    <property type="entry name" value="LEUCINE ZIPPER PROTEIN 4"/>
    <property type="match status" value="1"/>
</dbReference>
<keyword evidence="5" id="KW-1185">Reference proteome</keyword>
<evidence type="ECO:0000313" key="4">
    <source>
        <dbReference type="EMBL" id="MVO99628.1"/>
    </source>
</evidence>
<dbReference type="EMBL" id="RHLK01000003">
    <property type="protein sequence ID" value="MVO99628.1"/>
    <property type="molecule type" value="Genomic_DNA"/>
</dbReference>
<evidence type="ECO:0000256" key="3">
    <source>
        <dbReference type="SAM" id="Phobius"/>
    </source>
</evidence>
<keyword evidence="3" id="KW-1133">Transmembrane helix</keyword>
<keyword evidence="2 3" id="KW-0472">Membrane</keyword>
<dbReference type="GO" id="GO:0016020">
    <property type="term" value="C:membrane"/>
    <property type="evidence" value="ECO:0007669"/>
    <property type="project" value="InterPro"/>
</dbReference>
<dbReference type="PANTHER" id="PTHR22550">
    <property type="entry name" value="SPORE GERMINATION PROTEIN"/>
    <property type="match status" value="1"/>
</dbReference>
<comment type="similarity">
    <text evidence="1">Belongs to the GerABKA family.</text>
</comment>
<dbReference type="RefSeq" id="WP_166541900.1">
    <property type="nucleotide sequence ID" value="NZ_RHLK01000003.1"/>
</dbReference>
<dbReference type="PIRSF" id="PIRSF005690">
    <property type="entry name" value="GerBA"/>
    <property type="match status" value="1"/>
</dbReference>
<gene>
    <name evidence="4" type="ORF">EDM21_08805</name>
</gene>
<dbReference type="InterPro" id="IPR004995">
    <property type="entry name" value="Spore_Ger"/>
</dbReference>
<evidence type="ECO:0000313" key="5">
    <source>
        <dbReference type="Proteomes" id="UP000490800"/>
    </source>
</evidence>
<dbReference type="AlphaFoldDB" id="A0A7X3FHL0"/>
<feature type="transmembrane region" description="Helical" evidence="3">
    <location>
        <begin position="268"/>
        <end position="296"/>
    </location>
</feature>
<reference evidence="4 5" key="1">
    <citation type="journal article" date="2019" name="Microorganisms">
        <title>Paenibacillus lutrae sp. nov., A Chitinolytic Species Isolated from A River Otter in Castril Natural Park, Granada, Spain.</title>
        <authorList>
            <person name="Rodriguez M."/>
            <person name="Reina J.C."/>
            <person name="Bejar V."/>
            <person name="Llamas I."/>
        </authorList>
    </citation>
    <scope>NUCLEOTIDE SEQUENCE [LARGE SCALE GENOMIC DNA]</scope>
    <source>
        <strain evidence="4 5">N10</strain>
    </source>
</reference>
<name>A0A7X3FHL0_9BACL</name>
<feature type="transmembrane region" description="Helical" evidence="3">
    <location>
        <begin position="399"/>
        <end position="424"/>
    </location>
</feature>
<dbReference type="InterPro" id="IPR050768">
    <property type="entry name" value="UPF0353/GerABKA_families"/>
</dbReference>
<feature type="transmembrane region" description="Helical" evidence="3">
    <location>
        <begin position="235"/>
        <end position="256"/>
    </location>
</feature>
<dbReference type="Pfam" id="PF03323">
    <property type="entry name" value="GerA"/>
    <property type="match status" value="1"/>
</dbReference>
<sequence>MNKTVTTAEIEQWLADKFSSSVDLEDLQLTCLDRKVRLIYLKSICDPRQIQRLFVVPFYGIPTEEQYEQYIGSLPCCKRFSNVVKVLESILGGGAALFVNGSVYLIEVLLDEKSAIQPASVEATVQGPQDAFTESVQTNLNMIRRRYKSSSLKTESMNIGTLTQTVTTLVYDERLIDKGILQELKDKLSTLKIDKVQSSGELEKAISPSGLRLVPTILTTERPDRAVDNLSKGRIVVIIDTAPFVLILPSTFFDFFSAMDDKVQLPFVGVFLVLIRYLGLFMTLTLPALYVAFTSYNPEILKMNLTLLIAGSRASVPYPSYIEVLLMLIVMEFLIEASLRLPKAIGPTATTVGGLILGTASTEAGMVGSIMIILVAAVAISNFVIPINMMSFSVRFCKYVFVLLAAVFGLLGIVVGIIGAILYLCNLRSFGQPYLRLIKARMDEGGRK</sequence>
<keyword evidence="3" id="KW-0812">Transmembrane</keyword>
<accession>A0A7X3FHL0</accession>
<proteinExistence type="inferred from homology"/>
<dbReference type="GO" id="GO:0009847">
    <property type="term" value="P:spore germination"/>
    <property type="evidence" value="ECO:0007669"/>
    <property type="project" value="InterPro"/>
</dbReference>
<comment type="caution">
    <text evidence="4">The sequence shown here is derived from an EMBL/GenBank/DDBJ whole genome shotgun (WGS) entry which is preliminary data.</text>
</comment>
<feature type="transmembrane region" description="Helical" evidence="3">
    <location>
        <begin position="366"/>
        <end position="387"/>
    </location>
</feature>
<feature type="transmembrane region" description="Helical" evidence="3">
    <location>
        <begin position="316"/>
        <end position="335"/>
    </location>
</feature>
<evidence type="ECO:0000256" key="1">
    <source>
        <dbReference type="ARBA" id="ARBA00005278"/>
    </source>
</evidence>
<dbReference type="Proteomes" id="UP000490800">
    <property type="component" value="Unassembled WGS sequence"/>
</dbReference>
<evidence type="ECO:0000256" key="2">
    <source>
        <dbReference type="ARBA" id="ARBA00023136"/>
    </source>
</evidence>
<organism evidence="4 5">
    <name type="scientific">Paenibacillus lutrae</name>
    <dbReference type="NCBI Taxonomy" id="2078573"/>
    <lineage>
        <taxon>Bacteria</taxon>
        <taxon>Bacillati</taxon>
        <taxon>Bacillota</taxon>
        <taxon>Bacilli</taxon>
        <taxon>Bacillales</taxon>
        <taxon>Paenibacillaceae</taxon>
        <taxon>Paenibacillus</taxon>
    </lineage>
</organism>